<name>A0A4Y7PUM2_9AGAM</name>
<evidence type="ECO:0000313" key="2">
    <source>
        <dbReference type="Proteomes" id="UP000294933"/>
    </source>
</evidence>
<evidence type="ECO:0000313" key="1">
    <source>
        <dbReference type="EMBL" id="TDL18815.1"/>
    </source>
</evidence>
<gene>
    <name evidence="1" type="ORF">BD410DRAFT_806226</name>
</gene>
<dbReference type="EMBL" id="ML170203">
    <property type="protein sequence ID" value="TDL18815.1"/>
    <property type="molecule type" value="Genomic_DNA"/>
</dbReference>
<protein>
    <submittedName>
        <fullName evidence="1">Uncharacterized protein</fullName>
    </submittedName>
</protein>
<dbReference type="Proteomes" id="UP000294933">
    <property type="component" value="Unassembled WGS sequence"/>
</dbReference>
<accession>A0A4Y7PUM2</accession>
<dbReference type="VEuPathDB" id="FungiDB:BD410DRAFT_806226"/>
<dbReference type="AlphaFoldDB" id="A0A4Y7PUM2"/>
<proteinExistence type="predicted"/>
<reference evidence="1 2" key="1">
    <citation type="submission" date="2018-06" db="EMBL/GenBank/DDBJ databases">
        <title>A transcriptomic atlas of mushroom development highlights an independent origin of complex multicellularity.</title>
        <authorList>
            <consortium name="DOE Joint Genome Institute"/>
            <person name="Krizsan K."/>
            <person name="Almasi E."/>
            <person name="Merenyi Z."/>
            <person name="Sahu N."/>
            <person name="Viragh M."/>
            <person name="Koszo T."/>
            <person name="Mondo S."/>
            <person name="Kiss B."/>
            <person name="Balint B."/>
            <person name="Kues U."/>
            <person name="Barry K."/>
            <person name="Hegedus J.C."/>
            <person name="Henrissat B."/>
            <person name="Johnson J."/>
            <person name="Lipzen A."/>
            <person name="Ohm R."/>
            <person name="Nagy I."/>
            <person name="Pangilinan J."/>
            <person name="Yan J."/>
            <person name="Xiong Y."/>
            <person name="Grigoriev I.V."/>
            <person name="Hibbett D.S."/>
            <person name="Nagy L.G."/>
        </authorList>
    </citation>
    <scope>NUCLEOTIDE SEQUENCE [LARGE SCALE GENOMIC DNA]</scope>
    <source>
        <strain evidence="1 2">SZMC22713</strain>
    </source>
</reference>
<organism evidence="1 2">
    <name type="scientific">Rickenella mellea</name>
    <dbReference type="NCBI Taxonomy" id="50990"/>
    <lineage>
        <taxon>Eukaryota</taxon>
        <taxon>Fungi</taxon>
        <taxon>Dikarya</taxon>
        <taxon>Basidiomycota</taxon>
        <taxon>Agaricomycotina</taxon>
        <taxon>Agaricomycetes</taxon>
        <taxon>Hymenochaetales</taxon>
        <taxon>Rickenellaceae</taxon>
        <taxon>Rickenella</taxon>
    </lineage>
</organism>
<keyword evidence="2" id="KW-1185">Reference proteome</keyword>
<sequence length="286" mass="32168">MSSGVVFVADATAQMDELEYADVVDVEVHAYVLWKSHAAGKDLSVQLLRARHNLRNPTLSSPKVAQPPPERHDQLSVFLLFVRRREEIAVVLVEEAESGPEDSATESERLIRMIPHEEGRKIETQVSYSSLPTSTERSTGDRCDTEFTVVLVLGKHFRPHQRLESSPIEYECDRGRDEKMTIRTRLSGEVPQIHVGETLERPASALTPNVQKFKTATCNFANPDYLGLTFTTRIAGIHVDEISVWKIVRVYLFLGRRSMLSHLDITYPGSSSTFVGVLPRKVNQLA</sequence>